<keyword evidence="2" id="KW-1185">Reference proteome</keyword>
<reference evidence="1" key="1">
    <citation type="submission" date="2017-10" db="EMBL/GenBank/DDBJ databases">
        <title>Draft genome sequence of the planktic cyanobacteria Tychonema bourrellyi isolated from alpine lentic freshwater.</title>
        <authorList>
            <person name="Tett A."/>
            <person name="Armanini F."/>
            <person name="Asnicar F."/>
            <person name="Boscaini A."/>
            <person name="Pasolli E."/>
            <person name="Zolfo M."/>
            <person name="Donati C."/>
            <person name="Salmaso N."/>
            <person name="Segata N."/>
        </authorList>
    </citation>
    <scope>NUCLEOTIDE SEQUENCE</scope>
    <source>
        <strain evidence="1">FEM_GT703</strain>
    </source>
</reference>
<gene>
    <name evidence="1" type="ORF">CP500_016770</name>
</gene>
<dbReference type="EMBL" id="NXIB02000108">
    <property type="protein sequence ID" value="PHX54327.1"/>
    <property type="molecule type" value="Genomic_DNA"/>
</dbReference>
<accession>A0A2G4EYR9</accession>
<name>A0A2G4EYR9_9CYAN</name>
<evidence type="ECO:0000313" key="2">
    <source>
        <dbReference type="Proteomes" id="UP000226442"/>
    </source>
</evidence>
<dbReference type="RefSeq" id="WP_096830597.1">
    <property type="nucleotide sequence ID" value="NZ_NXIB02000108.1"/>
</dbReference>
<dbReference type="OrthoDB" id="463270at2"/>
<evidence type="ECO:0000313" key="1">
    <source>
        <dbReference type="EMBL" id="PHX54327.1"/>
    </source>
</evidence>
<comment type="caution">
    <text evidence="1">The sequence shown here is derived from an EMBL/GenBank/DDBJ whole genome shotgun (WGS) entry which is preliminary data.</text>
</comment>
<dbReference type="AlphaFoldDB" id="A0A2G4EYR9"/>
<sequence>MSKIARFKLSKVSKCSLARKTNKLLLKYKFYIFKVFEQISRNQAIAQWGDTHSETLIERVKISLPIAIASRNNLGKFRIEGGGH</sequence>
<organism evidence="1 2">
    <name type="scientific">Tychonema bourrellyi FEM_GT703</name>
    <dbReference type="NCBI Taxonomy" id="2040638"/>
    <lineage>
        <taxon>Bacteria</taxon>
        <taxon>Bacillati</taxon>
        <taxon>Cyanobacteriota</taxon>
        <taxon>Cyanophyceae</taxon>
        <taxon>Oscillatoriophycideae</taxon>
        <taxon>Oscillatoriales</taxon>
        <taxon>Microcoleaceae</taxon>
        <taxon>Tychonema</taxon>
    </lineage>
</organism>
<protein>
    <submittedName>
        <fullName evidence="1">Uncharacterized protein</fullName>
    </submittedName>
</protein>
<dbReference type="Proteomes" id="UP000226442">
    <property type="component" value="Unassembled WGS sequence"/>
</dbReference>
<proteinExistence type="predicted"/>